<dbReference type="PANTHER" id="PTHR10267:SF0">
    <property type="entry name" value="DNA POLYMERASE SUBUNIT GAMMA-1"/>
    <property type="match status" value="1"/>
</dbReference>
<dbReference type="GO" id="GO:0008408">
    <property type="term" value="F:3'-5' exonuclease activity"/>
    <property type="evidence" value="ECO:0007669"/>
    <property type="project" value="TreeGrafter"/>
</dbReference>
<dbReference type="EC" id="2.7.7.7" evidence="4"/>
<keyword evidence="13" id="KW-1135">Mitochondrion nucleoid</keyword>
<dbReference type="InterPro" id="IPR001098">
    <property type="entry name" value="DNA-dir_DNA_pol_A_palm_dom"/>
</dbReference>
<organism evidence="17">
    <name type="scientific">Culex tarsalis</name>
    <name type="common">Encephalitis mosquito</name>
    <dbReference type="NCBI Taxonomy" id="7177"/>
    <lineage>
        <taxon>Eukaryota</taxon>
        <taxon>Metazoa</taxon>
        <taxon>Ecdysozoa</taxon>
        <taxon>Arthropoda</taxon>
        <taxon>Hexapoda</taxon>
        <taxon>Insecta</taxon>
        <taxon>Pterygota</taxon>
        <taxon>Neoptera</taxon>
        <taxon>Endopterygota</taxon>
        <taxon>Diptera</taxon>
        <taxon>Nematocera</taxon>
        <taxon>Culicoidea</taxon>
        <taxon>Culicidae</taxon>
        <taxon>Culicinae</taxon>
        <taxon>Culicini</taxon>
        <taxon>Culex</taxon>
        <taxon>Culex</taxon>
    </lineage>
</organism>
<comment type="cofactor">
    <cofactor evidence="1">
        <name>Mg(2+)</name>
        <dbReference type="ChEBI" id="CHEBI:18420"/>
    </cofactor>
</comment>
<dbReference type="FunFam" id="1.10.150.20:FF:000024">
    <property type="entry name" value="DNA polymerase gamma, catalytic subunit"/>
    <property type="match status" value="1"/>
</dbReference>
<evidence type="ECO:0000256" key="13">
    <source>
        <dbReference type="ARBA" id="ARBA00023271"/>
    </source>
</evidence>
<dbReference type="PROSITE" id="PS00447">
    <property type="entry name" value="DNA_POLYMERASE_A"/>
    <property type="match status" value="1"/>
</dbReference>
<dbReference type="SMART" id="SM00482">
    <property type="entry name" value="POLAc"/>
    <property type="match status" value="1"/>
</dbReference>
<evidence type="ECO:0000256" key="10">
    <source>
        <dbReference type="ARBA" id="ARBA00022932"/>
    </source>
</evidence>
<dbReference type="InterPro" id="IPR041336">
    <property type="entry name" value="DNApol_Exo"/>
</dbReference>
<keyword evidence="10" id="KW-0239">DNA-directed DNA polymerase</keyword>
<dbReference type="Pfam" id="PF18136">
    <property type="entry name" value="DNApol_Exo"/>
    <property type="match status" value="1"/>
</dbReference>
<dbReference type="InterPro" id="IPR019760">
    <property type="entry name" value="DNA-dir_DNA_pol_A_CS"/>
</dbReference>
<evidence type="ECO:0000256" key="7">
    <source>
        <dbReference type="ARBA" id="ARBA00022695"/>
    </source>
</evidence>
<dbReference type="GO" id="GO:0003887">
    <property type="term" value="F:DNA-directed DNA polymerase activity"/>
    <property type="evidence" value="ECO:0007669"/>
    <property type="project" value="UniProtKB-KW"/>
</dbReference>
<protein>
    <recommendedName>
        <fullName evidence="5">DNA polymerase subunit gamma-1</fullName>
        <ecNumber evidence="4">2.7.7.7</ecNumber>
    </recommendedName>
    <alternativeName>
        <fullName evidence="14">Mitochondrial DNA polymerase catalytic subunit</fullName>
    </alternativeName>
</protein>
<dbReference type="GO" id="GO:0006264">
    <property type="term" value="P:mitochondrial DNA replication"/>
    <property type="evidence" value="ECO:0007669"/>
    <property type="project" value="TreeGrafter"/>
</dbReference>
<keyword evidence="11" id="KW-0238">DNA-binding</keyword>
<keyword evidence="8" id="KW-0235">DNA replication</keyword>
<name>A0A1Q3EWH2_CULTA</name>
<reference evidence="17" key="1">
    <citation type="submission" date="2017-01" db="EMBL/GenBank/DDBJ databases">
        <title>A deep insight into the sialotranscriptome of adult male and female Cluex tarsalis mosquitoes.</title>
        <authorList>
            <person name="Ribeiro J.M."/>
            <person name="Moreira F."/>
            <person name="Bernard K.A."/>
            <person name="Calvo E."/>
        </authorList>
    </citation>
    <scope>NUCLEOTIDE SEQUENCE</scope>
    <source>
        <strain evidence="17">Kern County</strain>
        <tissue evidence="17">Salivary glands</tissue>
    </source>
</reference>
<dbReference type="SUPFAM" id="SSF53098">
    <property type="entry name" value="Ribonuclease H-like"/>
    <property type="match status" value="1"/>
</dbReference>
<dbReference type="InterPro" id="IPR002297">
    <property type="entry name" value="DNA-dir_DNA_pol_A_mt"/>
</dbReference>
<evidence type="ECO:0000256" key="9">
    <source>
        <dbReference type="ARBA" id="ARBA00022842"/>
    </source>
</evidence>
<evidence type="ECO:0000256" key="12">
    <source>
        <dbReference type="ARBA" id="ARBA00023128"/>
    </source>
</evidence>
<keyword evidence="9" id="KW-0460">Magnesium</keyword>
<dbReference type="GO" id="GO:0005760">
    <property type="term" value="C:gamma DNA polymerase complex"/>
    <property type="evidence" value="ECO:0007669"/>
    <property type="project" value="InterPro"/>
</dbReference>
<dbReference type="SUPFAM" id="SSF56672">
    <property type="entry name" value="DNA/RNA polymerases"/>
    <property type="match status" value="1"/>
</dbReference>
<comment type="similarity">
    <text evidence="3">Belongs to the DNA polymerase type-A family.</text>
</comment>
<evidence type="ECO:0000256" key="5">
    <source>
        <dbReference type="ARBA" id="ARBA00015350"/>
    </source>
</evidence>
<evidence type="ECO:0000256" key="2">
    <source>
        <dbReference type="ARBA" id="ARBA00004436"/>
    </source>
</evidence>
<evidence type="ECO:0000256" key="1">
    <source>
        <dbReference type="ARBA" id="ARBA00001946"/>
    </source>
</evidence>
<evidence type="ECO:0000256" key="3">
    <source>
        <dbReference type="ARBA" id="ARBA00007705"/>
    </source>
</evidence>
<dbReference type="Gene3D" id="3.30.70.370">
    <property type="match status" value="1"/>
</dbReference>
<evidence type="ECO:0000256" key="14">
    <source>
        <dbReference type="ARBA" id="ARBA00031966"/>
    </source>
</evidence>
<dbReference type="InterPro" id="IPR012337">
    <property type="entry name" value="RNaseH-like_sf"/>
</dbReference>
<dbReference type="Gene3D" id="3.30.420.390">
    <property type="match status" value="2"/>
</dbReference>
<keyword evidence="6" id="KW-0808">Transferase</keyword>
<evidence type="ECO:0000259" key="16">
    <source>
        <dbReference type="SMART" id="SM00482"/>
    </source>
</evidence>
<dbReference type="EMBL" id="GFDL01015383">
    <property type="protein sequence ID" value="JAV19662.1"/>
    <property type="molecule type" value="Transcribed_RNA"/>
</dbReference>
<proteinExistence type="inferred from homology"/>
<evidence type="ECO:0000256" key="15">
    <source>
        <dbReference type="SAM" id="MobiDB-lite"/>
    </source>
</evidence>
<evidence type="ECO:0000256" key="6">
    <source>
        <dbReference type="ARBA" id="ARBA00022679"/>
    </source>
</evidence>
<evidence type="ECO:0000256" key="8">
    <source>
        <dbReference type="ARBA" id="ARBA00022705"/>
    </source>
</evidence>
<evidence type="ECO:0000256" key="11">
    <source>
        <dbReference type="ARBA" id="ARBA00023125"/>
    </source>
</evidence>
<keyword evidence="12" id="KW-0496">Mitochondrion</keyword>
<dbReference type="AlphaFoldDB" id="A0A1Q3EWH2"/>
<keyword evidence="7" id="KW-0548">Nucleotidyltransferase</keyword>
<dbReference type="Pfam" id="PF00476">
    <property type="entry name" value="DNA_pol_A"/>
    <property type="match status" value="1"/>
</dbReference>
<dbReference type="PRINTS" id="PR00867">
    <property type="entry name" value="DNAPOLG"/>
</dbReference>
<accession>A0A1Q3EWH2</accession>
<sequence>MQRIAYIRRYCSSSSSKSRVTAEIFPRSTVRRLNLPSSKCEHVEDKSPVQSPGVRLNEMNIQLLSEGLHRQIFGGVSRQKKVNNAQVESLRKELTRHGIPLENPDIRADVNFRMPRLKGANIEEHFFNIAKEQSKPYRDLLEALVQGEIPAIPKEWSEEPGWTCYDPVRGPMAVPYPEDTALVFDVEVCVQAGAAPVMATALSPTRWYSWTSPQLISQLSSGENHRYQLDEFIPLESTPKDKQSDGKFSTPRVVVGHNVSYDRARIREQYWHKSTGLRFVDTMSLHVCVSGVTSYQRAMLKSSKELPLEDLSWSSQSSLNNLADVYHLYCDGAKLDKEKRNLFVEGTLSDIRHEFQSLMNYCAGDVAATKNVLTKLFPLFRQRFPHPATLAGMLEVGNAYLPVNSNWPRYIQESDLAYEDLDIEAKHLLAQRADAACRLLHDAEYRKDLWLWDQDWSVQELKLKAPKKVGKRKKGKEEDMEEPCSVEEEKQELGEEDALAAKFQYLYETKTLLPVRRPLLPGYPAWYRNLCSKPTTDDWSPGPTEIGTGMQIAPKLLRLCWEGYPLHFIRGQGWGFLVPHKYRRDEDWDVGNGGEGQIPLEQLVAACPVLEINPAASADESSEALDGLWRDVEANISRKDYYRKLKQDRSKNVYKGTGIWCNLDLEECCYFLKLPHKDGPSHRVGNPLSKDFLNKFSENVLAGDGKTAERVVEIARMLSYWRNNRDRITGQLVGWLGKDDLPRELRDEEMEFGAIIPQVVVCGTLTRRAMEPTWMTASNAQRERIGSELRAMVQAPRGFKLVGADVDSQELWIASVLGDGHAAAIHGATPLGWMTLSGTKAAKTDMHSVTAQAVGISRDHAKVINYARIYGAGQNFAERLLKQFNPTFSDAEARSKAIKMFSLTKGKKFYYLKEEFRDELPEKPYSAYEALKTAKVCNKPVTEIFERARWEGGTESAMFNRLEEIADSATPVTPFLGGRLSRALEPQEGTEDRFLPTRINWVVQSGAVDFLHLMLVSMRWLMGDRVRFCLSFHDEVRYLVEDRYAYRAALAMHVTNLLTRAFCVARIGLNDLPQSVAFFSTVEVDSVLRKESHLDCRTPSNPHGLAIGYGIPNGESLDIHQLLEKLGPHESDMQAWEWHRSASATTTKPPVKRLKKHVKVIKSAK</sequence>
<dbReference type="FunFam" id="3.30.420.390:FF:000001">
    <property type="entry name" value="DNA polymerase gamma, catalytic subunit"/>
    <property type="match status" value="1"/>
</dbReference>
<feature type="domain" description="DNA-directed DNA polymerase family A palm" evidence="16">
    <location>
        <begin position="786"/>
        <end position="1044"/>
    </location>
</feature>
<evidence type="ECO:0000256" key="4">
    <source>
        <dbReference type="ARBA" id="ARBA00012417"/>
    </source>
</evidence>
<comment type="subcellular location">
    <subcellularLocation>
        <location evidence="2">Mitochondrion matrix</location>
        <location evidence="2">Mitochondrion nucleoid</location>
    </subcellularLocation>
</comment>
<evidence type="ECO:0000313" key="17">
    <source>
        <dbReference type="EMBL" id="JAV19662.1"/>
    </source>
</evidence>
<dbReference type="GO" id="GO:0003677">
    <property type="term" value="F:DNA binding"/>
    <property type="evidence" value="ECO:0007669"/>
    <property type="project" value="UniProtKB-KW"/>
</dbReference>
<feature type="region of interest" description="Disordered" evidence="15">
    <location>
        <begin position="468"/>
        <end position="491"/>
    </location>
</feature>
<dbReference type="GO" id="GO:0042645">
    <property type="term" value="C:mitochondrial nucleoid"/>
    <property type="evidence" value="ECO:0007669"/>
    <property type="project" value="UniProtKB-SubCell"/>
</dbReference>
<dbReference type="InterPro" id="IPR043502">
    <property type="entry name" value="DNA/RNA_pol_sf"/>
</dbReference>
<dbReference type="PANTHER" id="PTHR10267">
    <property type="entry name" value="DNA POLYMERASE SUBUNIT GAMMA-1"/>
    <property type="match status" value="1"/>
</dbReference>
<dbReference type="Gene3D" id="1.10.150.20">
    <property type="entry name" value="5' to 3' exonuclease, C-terminal subdomain"/>
    <property type="match status" value="1"/>
</dbReference>